<evidence type="ECO:0000256" key="2">
    <source>
        <dbReference type="SAM" id="SignalP"/>
    </source>
</evidence>
<evidence type="ECO:0008006" key="5">
    <source>
        <dbReference type="Google" id="ProtNLM"/>
    </source>
</evidence>
<evidence type="ECO:0000313" key="3">
    <source>
        <dbReference type="EMBL" id="KAL2800609.1"/>
    </source>
</evidence>
<comment type="caution">
    <text evidence="3">The sequence shown here is derived from an EMBL/GenBank/DDBJ whole genome shotgun (WGS) entry which is preliminary data.</text>
</comment>
<dbReference type="Proteomes" id="UP001610563">
    <property type="component" value="Unassembled WGS sequence"/>
</dbReference>
<feature type="compositionally biased region" description="Polar residues" evidence="1">
    <location>
        <begin position="28"/>
        <end position="37"/>
    </location>
</feature>
<feature type="chain" id="PRO_5046735098" description="Secreted protein" evidence="2">
    <location>
        <begin position="21"/>
        <end position="72"/>
    </location>
</feature>
<evidence type="ECO:0000256" key="1">
    <source>
        <dbReference type="SAM" id="MobiDB-lite"/>
    </source>
</evidence>
<feature type="region of interest" description="Disordered" evidence="1">
    <location>
        <begin position="28"/>
        <end position="47"/>
    </location>
</feature>
<sequence>MPPWDGSLGTARLLILLARALDTGTRLCRQQSQNQKSGQKHKTCSRLRQYSPRSQALLFRTQPYPRLRALRP</sequence>
<gene>
    <name evidence="3" type="ORF">BJX66DRAFT_150994</name>
</gene>
<keyword evidence="2" id="KW-0732">Signal</keyword>
<feature type="signal peptide" evidence="2">
    <location>
        <begin position="1"/>
        <end position="20"/>
    </location>
</feature>
<organism evidence="3 4">
    <name type="scientific">Aspergillus keveii</name>
    <dbReference type="NCBI Taxonomy" id="714993"/>
    <lineage>
        <taxon>Eukaryota</taxon>
        <taxon>Fungi</taxon>
        <taxon>Dikarya</taxon>
        <taxon>Ascomycota</taxon>
        <taxon>Pezizomycotina</taxon>
        <taxon>Eurotiomycetes</taxon>
        <taxon>Eurotiomycetidae</taxon>
        <taxon>Eurotiales</taxon>
        <taxon>Aspergillaceae</taxon>
        <taxon>Aspergillus</taxon>
        <taxon>Aspergillus subgen. Nidulantes</taxon>
    </lineage>
</organism>
<evidence type="ECO:0000313" key="4">
    <source>
        <dbReference type="Proteomes" id="UP001610563"/>
    </source>
</evidence>
<dbReference type="EMBL" id="JBFTWV010000003">
    <property type="protein sequence ID" value="KAL2800609.1"/>
    <property type="molecule type" value="Genomic_DNA"/>
</dbReference>
<accession>A0ABR4GPX9</accession>
<keyword evidence="4" id="KW-1185">Reference proteome</keyword>
<name>A0ABR4GPX9_9EURO</name>
<reference evidence="3 4" key="1">
    <citation type="submission" date="2024-07" db="EMBL/GenBank/DDBJ databases">
        <title>Section-level genome sequencing and comparative genomics of Aspergillus sections Usti and Cavernicolus.</title>
        <authorList>
            <consortium name="Lawrence Berkeley National Laboratory"/>
            <person name="Nybo J.L."/>
            <person name="Vesth T.C."/>
            <person name="Theobald S."/>
            <person name="Frisvad J.C."/>
            <person name="Larsen T.O."/>
            <person name="Kjaerboelling I."/>
            <person name="Rothschild-Mancinelli K."/>
            <person name="Lyhne E.K."/>
            <person name="Kogle M.E."/>
            <person name="Barry K."/>
            <person name="Clum A."/>
            <person name="Na H."/>
            <person name="Ledsgaard L."/>
            <person name="Lin J."/>
            <person name="Lipzen A."/>
            <person name="Kuo A."/>
            <person name="Riley R."/>
            <person name="Mondo S."/>
            <person name="Labutti K."/>
            <person name="Haridas S."/>
            <person name="Pangalinan J."/>
            <person name="Salamov A.A."/>
            <person name="Simmons B.A."/>
            <person name="Magnuson J.K."/>
            <person name="Chen J."/>
            <person name="Drula E."/>
            <person name="Henrissat B."/>
            <person name="Wiebenga A."/>
            <person name="Lubbers R.J."/>
            <person name="Gomes A.C."/>
            <person name="Makela M.R."/>
            <person name="Stajich J."/>
            <person name="Grigoriev I.V."/>
            <person name="Mortensen U.H."/>
            <person name="De Vries R.P."/>
            <person name="Baker S.E."/>
            <person name="Andersen M.R."/>
        </authorList>
    </citation>
    <scope>NUCLEOTIDE SEQUENCE [LARGE SCALE GENOMIC DNA]</scope>
    <source>
        <strain evidence="3 4">CBS 209.92</strain>
    </source>
</reference>
<proteinExistence type="predicted"/>
<protein>
    <recommendedName>
        <fullName evidence="5">Secreted protein</fullName>
    </recommendedName>
</protein>